<evidence type="ECO:0000313" key="1">
    <source>
        <dbReference type="EMBL" id="MBW7461809.1"/>
    </source>
</evidence>
<comment type="caution">
    <text evidence="1">The sequence shown here is derived from an EMBL/GenBank/DDBJ whole genome shotgun (WGS) entry which is preliminary data.</text>
</comment>
<dbReference type="SUPFAM" id="SSF53187">
    <property type="entry name" value="Zn-dependent exopeptidases"/>
    <property type="match status" value="1"/>
</dbReference>
<dbReference type="PANTHER" id="PTHR11014">
    <property type="entry name" value="PEPTIDASE M20 FAMILY MEMBER"/>
    <property type="match status" value="1"/>
</dbReference>
<accession>A0ABS7CLI5</accession>
<dbReference type="Pfam" id="PF01546">
    <property type="entry name" value="Peptidase_M20"/>
    <property type="match status" value="1"/>
</dbReference>
<reference evidence="1 2" key="1">
    <citation type="submission" date="2021-07" db="EMBL/GenBank/DDBJ databases">
        <title>Paenibacillus radiodurans sp. nov., isolated from the southeastern edge of Tengger Desert.</title>
        <authorList>
            <person name="Zhang G."/>
        </authorList>
    </citation>
    <scope>NUCLEOTIDE SEQUENCE [LARGE SCALE GENOMIC DNA]</scope>
    <source>
        <strain evidence="1 2">CCM 7311</strain>
    </source>
</reference>
<gene>
    <name evidence="1" type="ORF">K0U00_47940</name>
</gene>
<sequence length="72" mass="7963">VLDFVPPSMGGEDFSFYSFEVPAVFYRLGVNEGTAETSYPLHHPMFDLDEGALTIGIAAHAAIAWHYLEENT</sequence>
<feature type="non-terminal residue" evidence="1">
    <location>
        <position position="1"/>
    </location>
</feature>
<dbReference type="InterPro" id="IPR002933">
    <property type="entry name" value="Peptidase_M20"/>
</dbReference>
<organism evidence="1 2">
    <name type="scientific">Paenibacillus sepulcri</name>
    <dbReference type="NCBI Taxonomy" id="359917"/>
    <lineage>
        <taxon>Bacteria</taxon>
        <taxon>Bacillati</taxon>
        <taxon>Bacillota</taxon>
        <taxon>Bacilli</taxon>
        <taxon>Bacillales</taxon>
        <taxon>Paenibacillaceae</taxon>
        <taxon>Paenibacillus</taxon>
    </lineage>
</organism>
<dbReference type="EMBL" id="JAHZIK010003296">
    <property type="protein sequence ID" value="MBW7461809.1"/>
    <property type="molecule type" value="Genomic_DNA"/>
</dbReference>
<keyword evidence="2" id="KW-1185">Reference proteome</keyword>
<dbReference type="Proteomes" id="UP001519887">
    <property type="component" value="Unassembled WGS sequence"/>
</dbReference>
<dbReference type="InterPro" id="IPR017439">
    <property type="entry name" value="Amidohydrolase"/>
</dbReference>
<evidence type="ECO:0000313" key="2">
    <source>
        <dbReference type="Proteomes" id="UP001519887"/>
    </source>
</evidence>
<name>A0ABS7CLI5_9BACL</name>
<proteinExistence type="predicted"/>
<protein>
    <submittedName>
        <fullName evidence="1">Amidohydrolase</fullName>
    </submittedName>
</protein>
<dbReference type="PANTHER" id="PTHR11014:SF63">
    <property type="entry name" value="METALLOPEPTIDASE, PUTATIVE (AFU_ORTHOLOGUE AFUA_6G09600)-RELATED"/>
    <property type="match status" value="1"/>
</dbReference>
<dbReference type="Gene3D" id="3.40.630.10">
    <property type="entry name" value="Zn peptidases"/>
    <property type="match status" value="1"/>
</dbReference>